<dbReference type="OrthoDB" id="9781481at2"/>
<gene>
    <name evidence="2" type="ORF">F0L46_21415</name>
</gene>
<proteinExistence type="predicted"/>
<dbReference type="Pfam" id="PF20296">
    <property type="entry name" value="MTaX1"/>
    <property type="match status" value="1"/>
</dbReference>
<dbReference type="Gene3D" id="3.40.50.300">
    <property type="entry name" value="P-loop containing nucleotide triphosphate hydrolases"/>
    <property type="match status" value="1"/>
</dbReference>
<dbReference type="SUPFAM" id="SSF52540">
    <property type="entry name" value="P-loop containing nucleoside triphosphate hydrolases"/>
    <property type="match status" value="1"/>
</dbReference>
<sequence length="612" mass="68399">MPSLEPQDRERMLHGFEANGYPCMQHSKASHNPYKLEWFVDGEVKKFNLWIFSIEHGGSGSSSRAPDEYRIQMSSYPKKMADYDQGGYKDILMGYDDSKDVVIIFDRRWLETETKKFEVSRTRSSNSAQCKIDAIDQAVKSAEGIYISEKQGVSFGKATIITARSEMFPKCLLMVDELMSGVITPADAAAASTGSKPRTVFDYCVERNLPFSPDLLARYIASFLSKPFVIIAGISGTGKSKIAELVGEYYSFRSSTSAPTSTAVVPIGPSFVFGNPTGTPDPTAVALIPVRPDWVDSKPMLGYVNPITNHYECTRALETILRADRKLQSTSDKSLADRYFMILDEMNLARVEQYFSDWLACTESRRLTPEGNIVQQPVSLHRLPTDPDATLAKPDGTAEVFKVPRTLELPTNLVLVGTVNVDETTQGFSPKVLDRSMVLEFDEVDLERLRNGGSNLDPTGFRFPLTLPSFALPSDADYKALPDNTHTHLKSINSILESSRLHFGYRSAVEMARFIKIYHDIIPEDTQDTDWLRALDVAVLQKVLPRLSGNRSKLINPLARLCGYLKDGSVPTDTPDLEDLPDDPSALFPRSYSRAREMLLTLEEFGYVSFFK</sequence>
<evidence type="ECO:0000313" key="2">
    <source>
        <dbReference type="EMBL" id="KAA2234908.1"/>
    </source>
</evidence>
<name>A0A5B2V826_9HYPH</name>
<reference evidence="2 3" key="2">
    <citation type="submission" date="2019-09" db="EMBL/GenBank/DDBJ databases">
        <authorList>
            <person name="Jin C."/>
        </authorList>
    </citation>
    <scope>NUCLEOTIDE SEQUENCE [LARGE SCALE GENOMIC DNA]</scope>
    <source>
        <strain evidence="2 3">BN140002</strain>
    </source>
</reference>
<evidence type="ECO:0000313" key="3">
    <source>
        <dbReference type="Proteomes" id="UP000323142"/>
    </source>
</evidence>
<dbReference type="AlphaFoldDB" id="A0A5B2V826"/>
<reference evidence="2 3" key="1">
    <citation type="submission" date="2019-09" db="EMBL/GenBank/DDBJ databases">
        <title>Salinarimonas rosea gen. nov., sp. nov., a new member of the a-2 subgroup of the Proteobacteria.</title>
        <authorList>
            <person name="Liu J."/>
        </authorList>
    </citation>
    <scope>NUCLEOTIDE SEQUENCE [LARGE SCALE GENOMIC DNA]</scope>
    <source>
        <strain evidence="2 3">BN140002</strain>
    </source>
</reference>
<protein>
    <recommendedName>
        <fullName evidence="1">Methylase-associated X1 domain-containing protein</fullName>
    </recommendedName>
</protein>
<dbReference type="EMBL" id="VUOA01000040">
    <property type="protein sequence ID" value="KAA2234908.1"/>
    <property type="molecule type" value="Genomic_DNA"/>
</dbReference>
<evidence type="ECO:0000259" key="1">
    <source>
        <dbReference type="Pfam" id="PF20296"/>
    </source>
</evidence>
<dbReference type="Proteomes" id="UP000323142">
    <property type="component" value="Unassembled WGS sequence"/>
</dbReference>
<accession>A0A5B2V826</accession>
<keyword evidence="3" id="KW-1185">Reference proteome</keyword>
<comment type="caution">
    <text evidence="2">The sequence shown here is derived from an EMBL/GenBank/DDBJ whole genome shotgun (WGS) entry which is preliminary data.</text>
</comment>
<dbReference type="InterPro" id="IPR027417">
    <property type="entry name" value="P-loop_NTPase"/>
</dbReference>
<feature type="domain" description="Methylase-associated X1" evidence="1">
    <location>
        <begin position="45"/>
        <end position="172"/>
    </location>
</feature>
<dbReference type="RefSeq" id="WP_149821406.1">
    <property type="nucleotide sequence ID" value="NZ_VUOA01000040.1"/>
</dbReference>
<dbReference type="InterPro" id="IPR046894">
    <property type="entry name" value="MTaX1"/>
</dbReference>
<organism evidence="2 3">
    <name type="scientific">Salinarimonas soli</name>
    <dbReference type="NCBI Taxonomy" id="1638099"/>
    <lineage>
        <taxon>Bacteria</taxon>
        <taxon>Pseudomonadati</taxon>
        <taxon>Pseudomonadota</taxon>
        <taxon>Alphaproteobacteria</taxon>
        <taxon>Hyphomicrobiales</taxon>
        <taxon>Salinarimonadaceae</taxon>
        <taxon>Salinarimonas</taxon>
    </lineage>
</organism>